<keyword evidence="2" id="KW-1185">Reference proteome</keyword>
<reference evidence="1 2" key="2">
    <citation type="journal article" date="2018" name="New Phytol.">
        <title>High intraspecific genome diversity in the model arbuscular mycorrhizal symbiont Rhizophagus irregularis.</title>
        <authorList>
            <person name="Chen E.C.H."/>
            <person name="Morin E."/>
            <person name="Beaudet D."/>
            <person name="Noel J."/>
            <person name="Yildirir G."/>
            <person name="Ndikumana S."/>
            <person name="Charron P."/>
            <person name="St-Onge C."/>
            <person name="Giorgi J."/>
            <person name="Kruger M."/>
            <person name="Marton T."/>
            <person name="Ropars J."/>
            <person name="Grigoriev I.V."/>
            <person name="Hainaut M."/>
            <person name="Henrissat B."/>
            <person name="Roux C."/>
            <person name="Martin F."/>
            <person name="Corradi N."/>
        </authorList>
    </citation>
    <scope>NUCLEOTIDE SEQUENCE [LARGE SCALE GENOMIC DNA]</scope>
    <source>
        <strain evidence="1 2">DAOM 197198</strain>
    </source>
</reference>
<sequence>MFLFDIFMSSLKNFLLNNFEHNVHNIMLLNIHLDNLHKFFLSLHYKEFYNYHNLYLTILLLLIFHLL</sequence>
<protein>
    <submittedName>
        <fullName evidence="1">Uncharacterized protein</fullName>
    </submittedName>
</protein>
<dbReference type="AlphaFoldDB" id="A0A2P4P9L5"/>
<evidence type="ECO:0000313" key="2">
    <source>
        <dbReference type="Proteomes" id="UP000018888"/>
    </source>
</evidence>
<organism evidence="1 2">
    <name type="scientific">Rhizophagus irregularis (strain DAOM 181602 / DAOM 197198 / MUCL 43194)</name>
    <name type="common">Arbuscular mycorrhizal fungus</name>
    <name type="synonym">Glomus intraradices</name>
    <dbReference type="NCBI Taxonomy" id="747089"/>
    <lineage>
        <taxon>Eukaryota</taxon>
        <taxon>Fungi</taxon>
        <taxon>Fungi incertae sedis</taxon>
        <taxon>Mucoromycota</taxon>
        <taxon>Glomeromycotina</taxon>
        <taxon>Glomeromycetes</taxon>
        <taxon>Glomerales</taxon>
        <taxon>Glomeraceae</taxon>
        <taxon>Rhizophagus</taxon>
    </lineage>
</organism>
<proteinExistence type="predicted"/>
<reference evidence="1 2" key="1">
    <citation type="journal article" date="2013" name="Proc. Natl. Acad. Sci. U.S.A.">
        <title>Genome of an arbuscular mycorrhizal fungus provides insight into the oldest plant symbiosis.</title>
        <authorList>
            <person name="Tisserant E."/>
            <person name="Malbreil M."/>
            <person name="Kuo A."/>
            <person name="Kohler A."/>
            <person name="Symeonidi A."/>
            <person name="Balestrini R."/>
            <person name="Charron P."/>
            <person name="Duensing N."/>
            <person name="Frei Dit Frey N."/>
            <person name="Gianinazzi-Pearson V."/>
            <person name="Gilbert L.B."/>
            <person name="Handa Y."/>
            <person name="Herr J.R."/>
            <person name="Hijri M."/>
            <person name="Koul R."/>
            <person name="Kawaguchi M."/>
            <person name="Krajinski F."/>
            <person name="Lammers P.J."/>
            <person name="Masclaux F.G."/>
            <person name="Murat C."/>
            <person name="Morin E."/>
            <person name="Ndikumana S."/>
            <person name="Pagni M."/>
            <person name="Petitpierre D."/>
            <person name="Requena N."/>
            <person name="Rosikiewicz P."/>
            <person name="Riley R."/>
            <person name="Saito K."/>
            <person name="San Clemente H."/>
            <person name="Shapiro H."/>
            <person name="van Tuinen D."/>
            <person name="Becard G."/>
            <person name="Bonfante P."/>
            <person name="Paszkowski U."/>
            <person name="Shachar-Hill Y.Y."/>
            <person name="Tuskan G.A."/>
            <person name="Young P.W."/>
            <person name="Sanders I.R."/>
            <person name="Henrissat B."/>
            <person name="Rensing S.A."/>
            <person name="Grigoriev I.V."/>
            <person name="Corradi N."/>
            <person name="Roux C."/>
            <person name="Martin F."/>
        </authorList>
    </citation>
    <scope>NUCLEOTIDE SEQUENCE [LARGE SCALE GENOMIC DNA]</scope>
    <source>
        <strain evidence="1 2">DAOM 197198</strain>
    </source>
</reference>
<evidence type="ECO:0000313" key="1">
    <source>
        <dbReference type="EMBL" id="POG62092.1"/>
    </source>
</evidence>
<dbReference type="EMBL" id="AUPC02000314">
    <property type="protein sequence ID" value="POG62092.1"/>
    <property type="molecule type" value="Genomic_DNA"/>
</dbReference>
<gene>
    <name evidence="1" type="ORF">GLOIN_2v1698827</name>
</gene>
<accession>A0A2P4P9L5</accession>
<dbReference type="Proteomes" id="UP000018888">
    <property type="component" value="Unassembled WGS sequence"/>
</dbReference>
<name>A0A2P4P9L5_RHIID</name>
<comment type="caution">
    <text evidence="1">The sequence shown here is derived from an EMBL/GenBank/DDBJ whole genome shotgun (WGS) entry which is preliminary data.</text>
</comment>